<organism evidence="2 3">
    <name type="scientific">Anaerotruncus colihominis</name>
    <dbReference type="NCBI Taxonomy" id="169435"/>
    <lineage>
        <taxon>Bacteria</taxon>
        <taxon>Bacillati</taxon>
        <taxon>Bacillota</taxon>
        <taxon>Clostridia</taxon>
        <taxon>Eubacteriales</taxon>
        <taxon>Oscillospiraceae</taxon>
        <taxon>Anaerotruncus</taxon>
    </lineage>
</organism>
<gene>
    <name evidence="2" type="ORF">D3Z39_05495</name>
</gene>
<dbReference type="PANTHER" id="PTHR47099:SF1">
    <property type="entry name" value="METHYLCOBAMIDE:COM METHYLTRANSFERASE MTBA"/>
    <property type="match status" value="1"/>
</dbReference>
<name>A0A845RFI9_9FIRM</name>
<dbReference type="Pfam" id="PF01208">
    <property type="entry name" value="URO-D"/>
    <property type="match status" value="1"/>
</dbReference>
<proteinExistence type="predicted"/>
<evidence type="ECO:0000313" key="2">
    <source>
        <dbReference type="EMBL" id="NBI78329.1"/>
    </source>
</evidence>
<dbReference type="EMBL" id="QXWZ01000007">
    <property type="protein sequence ID" value="NBI78329.1"/>
    <property type="molecule type" value="Genomic_DNA"/>
</dbReference>
<comment type="caution">
    <text evidence="2">The sequence shown here is derived from an EMBL/GenBank/DDBJ whole genome shotgun (WGS) entry which is preliminary data.</text>
</comment>
<evidence type="ECO:0000313" key="3">
    <source>
        <dbReference type="Proteomes" id="UP000446348"/>
    </source>
</evidence>
<protein>
    <recommendedName>
        <fullName evidence="1">Uroporphyrinogen decarboxylase (URO-D) domain-containing protein</fullName>
    </recommendedName>
</protein>
<dbReference type="SUPFAM" id="SSF51726">
    <property type="entry name" value="UROD/MetE-like"/>
    <property type="match status" value="1"/>
</dbReference>
<dbReference type="GO" id="GO:0004853">
    <property type="term" value="F:uroporphyrinogen decarboxylase activity"/>
    <property type="evidence" value="ECO:0007669"/>
    <property type="project" value="InterPro"/>
</dbReference>
<evidence type="ECO:0000259" key="1">
    <source>
        <dbReference type="Pfam" id="PF01208"/>
    </source>
</evidence>
<dbReference type="Gene3D" id="3.20.20.210">
    <property type="match status" value="1"/>
</dbReference>
<feature type="domain" description="Uroporphyrinogen decarboxylase (URO-D)" evidence="1">
    <location>
        <begin position="34"/>
        <end position="136"/>
    </location>
</feature>
<dbReference type="AlphaFoldDB" id="A0A845RFI9"/>
<reference evidence="2 3" key="1">
    <citation type="submission" date="2018-08" db="EMBL/GenBank/DDBJ databases">
        <title>Murine metabolic-syndrome-specific gut microbial biobank.</title>
        <authorList>
            <person name="Liu C."/>
        </authorList>
    </citation>
    <scope>NUCLEOTIDE SEQUENCE [LARGE SCALE GENOMIC DNA]</scope>
    <source>
        <strain evidence="2 3">X69</strain>
    </source>
</reference>
<dbReference type="PANTHER" id="PTHR47099">
    <property type="entry name" value="METHYLCOBAMIDE:COM METHYLTRANSFERASE MTBA"/>
    <property type="match status" value="1"/>
</dbReference>
<dbReference type="InterPro" id="IPR038071">
    <property type="entry name" value="UROD/MetE-like_sf"/>
</dbReference>
<sequence length="146" mass="16301">MVKPFIAAIRRRPLQSSGLRMLHHSRNQNGLAAVGHDEYGFDSVSPYFSIHPEAEAFVTKVDWGNRFSIPHVAGICLLDLGQVTVPLDFLSRTGPSQLLRAVRLLRKRYGGEVAVIGKVIGPWMLAYHLHGVENLLLDTIFVDQIM</sequence>
<dbReference type="InterPro" id="IPR000257">
    <property type="entry name" value="Uroporphyrinogen_deCOase"/>
</dbReference>
<dbReference type="Proteomes" id="UP000446348">
    <property type="component" value="Unassembled WGS sequence"/>
</dbReference>
<dbReference type="GO" id="GO:0006779">
    <property type="term" value="P:porphyrin-containing compound biosynthetic process"/>
    <property type="evidence" value="ECO:0007669"/>
    <property type="project" value="InterPro"/>
</dbReference>
<accession>A0A845RFI9</accession>
<dbReference type="InterPro" id="IPR052024">
    <property type="entry name" value="Methanogen_methyltrans"/>
</dbReference>